<evidence type="ECO:0000259" key="7">
    <source>
        <dbReference type="Pfam" id="PF00155"/>
    </source>
</evidence>
<dbReference type="KEGG" id="din:Selin_0632"/>
<dbReference type="PANTHER" id="PTHR46383">
    <property type="entry name" value="ASPARTATE AMINOTRANSFERASE"/>
    <property type="match status" value="1"/>
</dbReference>
<dbReference type="PRINTS" id="PR00753">
    <property type="entry name" value="ACCSYNTHASE"/>
</dbReference>
<name>E6W1C4_DESIS</name>
<evidence type="ECO:0000256" key="2">
    <source>
        <dbReference type="ARBA" id="ARBA00007441"/>
    </source>
</evidence>
<dbReference type="OrthoDB" id="9813612at2"/>
<evidence type="ECO:0000313" key="8">
    <source>
        <dbReference type="EMBL" id="ADU65380.1"/>
    </source>
</evidence>
<dbReference type="Proteomes" id="UP000002572">
    <property type="component" value="Chromosome"/>
</dbReference>
<evidence type="ECO:0000256" key="4">
    <source>
        <dbReference type="ARBA" id="ARBA00022679"/>
    </source>
</evidence>
<proteinExistence type="inferred from homology"/>
<dbReference type="GO" id="GO:0030170">
    <property type="term" value="F:pyridoxal phosphate binding"/>
    <property type="evidence" value="ECO:0007669"/>
    <property type="project" value="InterPro"/>
</dbReference>
<evidence type="ECO:0000256" key="1">
    <source>
        <dbReference type="ARBA" id="ARBA00001933"/>
    </source>
</evidence>
<dbReference type="GO" id="GO:0006520">
    <property type="term" value="P:amino acid metabolic process"/>
    <property type="evidence" value="ECO:0007669"/>
    <property type="project" value="InterPro"/>
</dbReference>
<dbReference type="CDD" id="cd00609">
    <property type="entry name" value="AAT_like"/>
    <property type="match status" value="1"/>
</dbReference>
<keyword evidence="5" id="KW-0663">Pyridoxal phosphate</keyword>
<dbReference type="InParanoid" id="E6W1C4"/>
<dbReference type="AlphaFoldDB" id="E6W1C4"/>
<dbReference type="InterPro" id="IPR004838">
    <property type="entry name" value="NHTrfase_class1_PyrdxlP-BS"/>
</dbReference>
<evidence type="ECO:0000256" key="3">
    <source>
        <dbReference type="ARBA" id="ARBA00022576"/>
    </source>
</evidence>
<comment type="cofactor">
    <cofactor evidence="1 6">
        <name>pyridoxal 5'-phosphate</name>
        <dbReference type="ChEBI" id="CHEBI:597326"/>
    </cofactor>
</comment>
<dbReference type="HOGENOM" id="CLU_017584_4_3_0"/>
<dbReference type="InterPro" id="IPR015422">
    <property type="entry name" value="PyrdxlP-dep_Trfase_small"/>
</dbReference>
<evidence type="ECO:0000256" key="5">
    <source>
        <dbReference type="ARBA" id="ARBA00022898"/>
    </source>
</evidence>
<dbReference type="FunFam" id="3.40.640.10:FF:000033">
    <property type="entry name" value="Aspartate aminotransferase"/>
    <property type="match status" value="1"/>
</dbReference>
<dbReference type="InterPro" id="IPR015421">
    <property type="entry name" value="PyrdxlP-dep_Trfase_major"/>
</dbReference>
<organism evidence="8 9">
    <name type="scientific">Desulfurispirillum indicum (strain ATCC BAA-1389 / DSM 22839 / S5)</name>
    <dbReference type="NCBI Taxonomy" id="653733"/>
    <lineage>
        <taxon>Bacteria</taxon>
        <taxon>Pseudomonadati</taxon>
        <taxon>Chrysiogenota</taxon>
        <taxon>Chrysiogenia</taxon>
        <taxon>Chrysiogenales</taxon>
        <taxon>Chrysiogenaceae</taxon>
        <taxon>Desulfurispirillum</taxon>
    </lineage>
</organism>
<dbReference type="GO" id="GO:0008483">
    <property type="term" value="F:transaminase activity"/>
    <property type="evidence" value="ECO:0007669"/>
    <property type="project" value="UniProtKB-KW"/>
</dbReference>
<dbReference type="Gene3D" id="3.90.1150.10">
    <property type="entry name" value="Aspartate Aminotransferase, domain 1"/>
    <property type="match status" value="1"/>
</dbReference>
<dbReference type="EMBL" id="CP002432">
    <property type="protein sequence ID" value="ADU65380.1"/>
    <property type="molecule type" value="Genomic_DNA"/>
</dbReference>
<dbReference type="Pfam" id="PF00155">
    <property type="entry name" value="Aminotran_1_2"/>
    <property type="match status" value="1"/>
</dbReference>
<feature type="domain" description="Aminotransferase class I/classII large" evidence="7">
    <location>
        <begin position="35"/>
        <end position="387"/>
    </location>
</feature>
<dbReference type="PROSITE" id="PS00105">
    <property type="entry name" value="AA_TRANSFER_CLASS_1"/>
    <property type="match status" value="1"/>
</dbReference>
<dbReference type="InterPro" id="IPR004839">
    <property type="entry name" value="Aminotransferase_I/II_large"/>
</dbReference>
<dbReference type="RefSeq" id="WP_013505268.1">
    <property type="nucleotide sequence ID" value="NC_014836.1"/>
</dbReference>
<dbReference type="EC" id="2.6.1.-" evidence="6"/>
<dbReference type="InterPro" id="IPR050596">
    <property type="entry name" value="AspAT/PAT-like"/>
</dbReference>
<evidence type="ECO:0000256" key="6">
    <source>
        <dbReference type="RuleBase" id="RU000481"/>
    </source>
</evidence>
<accession>E6W1C4</accession>
<dbReference type="InterPro" id="IPR015424">
    <property type="entry name" value="PyrdxlP-dep_Trfase"/>
</dbReference>
<comment type="similarity">
    <text evidence="2 6">Belongs to the class-I pyridoxal-phosphate-dependent aminotransferase family.</text>
</comment>
<keyword evidence="3 6" id="KW-0032">Aminotransferase</keyword>
<dbReference type="PANTHER" id="PTHR46383:SF1">
    <property type="entry name" value="ASPARTATE AMINOTRANSFERASE"/>
    <property type="match status" value="1"/>
</dbReference>
<sequence>MDIQSRLSERVKAIKESPTIAISTKAKQMKADGHNVIGFGAGEPDFDTPDHIKYAAIKALVSGNTKYTPADGMVELKDAIIHKFKRDNNLTYTRSNITVNVGAKHTLFNIYMALLNPGDEIIIPAPYWVSYPDMALICGATPVIVETEEADNFCMTPAQLEKAITPKTKAVVINSPSNPTGSGYSKDALKALADVIVKHDILCISDEIYEKLVYDGFESYSIASLGDEIRQRTIVVNGLSKEWAMTGWRIGYAAANETLIKAIANIQSQSTTNPTSFAQDGAIAALMGPQELIKPLVSAFDERRKYIVDRFNAIPGISCLRPQGAFYCFPNISALFGKTSKQGMLIKDSSDFAEYLISEALVAVVPGIAFGAEGFMRLSYAMGMPAIMEGLDRIEKAVRDLQ</sequence>
<reference evidence="8 9" key="1">
    <citation type="submission" date="2010-12" db="EMBL/GenBank/DDBJ databases">
        <title>Complete sequence of Desulfurispirillum indicum S5.</title>
        <authorList>
            <consortium name="US DOE Joint Genome Institute"/>
            <person name="Lucas S."/>
            <person name="Copeland A."/>
            <person name="Lapidus A."/>
            <person name="Cheng J.-F."/>
            <person name="Goodwin L."/>
            <person name="Pitluck S."/>
            <person name="Chertkov O."/>
            <person name="Held B."/>
            <person name="Detter J.C."/>
            <person name="Han C."/>
            <person name="Tapia R."/>
            <person name="Land M."/>
            <person name="Hauser L."/>
            <person name="Kyrpides N."/>
            <person name="Ivanova N."/>
            <person name="Mikhailova N."/>
            <person name="Haggblom M."/>
            <person name="Rauschenbach I."/>
            <person name="Bini E."/>
            <person name="Woyke T."/>
        </authorList>
    </citation>
    <scope>NUCLEOTIDE SEQUENCE [LARGE SCALE GENOMIC DNA]</scope>
    <source>
        <strain evidence="9">ATCC BAA-1389 / DSM 22839 / S5</strain>
    </source>
</reference>
<dbReference type="Gene3D" id="3.40.640.10">
    <property type="entry name" value="Type I PLP-dependent aspartate aminotransferase-like (Major domain)"/>
    <property type="match status" value="1"/>
</dbReference>
<gene>
    <name evidence="8" type="ordered locus">Selin_0632</name>
</gene>
<protein>
    <recommendedName>
        <fullName evidence="6">Aminotransferase</fullName>
        <ecNumber evidence="6">2.6.1.-</ecNumber>
    </recommendedName>
</protein>
<dbReference type="STRING" id="653733.Selin_0632"/>
<keyword evidence="4 6" id="KW-0808">Transferase</keyword>
<evidence type="ECO:0000313" key="9">
    <source>
        <dbReference type="Proteomes" id="UP000002572"/>
    </source>
</evidence>
<dbReference type="SUPFAM" id="SSF53383">
    <property type="entry name" value="PLP-dependent transferases"/>
    <property type="match status" value="1"/>
</dbReference>
<dbReference type="eggNOG" id="COG0436">
    <property type="taxonomic scope" value="Bacteria"/>
</dbReference>
<keyword evidence="9" id="KW-1185">Reference proteome</keyword>